<dbReference type="Pfam" id="PF00582">
    <property type="entry name" value="Usp"/>
    <property type="match status" value="1"/>
</dbReference>
<evidence type="ECO:0000256" key="1">
    <source>
        <dbReference type="ARBA" id="ARBA00008791"/>
    </source>
</evidence>
<proteinExistence type="inferred from homology"/>
<reference evidence="5 6" key="2">
    <citation type="submission" date="2018-03" db="EMBL/GenBank/DDBJ databases">
        <title>Genetic Diversity and Phenotypic Plasticity of AHL Mediated Quorum Sensing in Environmental Strains of Vibrio mediterranei.</title>
        <authorList>
            <person name="Lantoine F."/>
            <person name="Vouve F."/>
        </authorList>
    </citation>
    <scope>NUCLEOTIDE SEQUENCE [LARGE SCALE GENOMIC DNA]</scope>
    <source>
        <strain evidence="5 6">17LN0615E</strain>
    </source>
</reference>
<reference evidence="4 7" key="3">
    <citation type="submission" date="2018-11" db="EMBL/GenBank/DDBJ databases">
        <title>Complete Genome Sequence of Vbrio mediterranei 117-T6: a Potential Pathogen Bacteria Isolated from the Conchocelis of Pyropia.</title>
        <authorList>
            <person name="Liu Q."/>
        </authorList>
    </citation>
    <scope>NUCLEOTIDE SEQUENCE [LARGE SCALE GENOMIC DNA]</scope>
    <source>
        <strain evidence="4 7">117-T6</strain>
    </source>
</reference>
<keyword evidence="6" id="KW-1185">Reference proteome</keyword>
<evidence type="ECO:0000256" key="2">
    <source>
        <dbReference type="PIRNR" id="PIRNR006276"/>
    </source>
</evidence>
<dbReference type="GeneID" id="64088139"/>
<sequence>MKYKNILLAIDFEHSDAELIKNATDLAFSLGATISLVYVHPNVEYNPYSLAYWGDIYREFVAELEQKHDTKELEFIVSAYPISKENIYIKNGDVSREMHAVIEIVDADLIILGKHHSVVNMEGTLERSMRSVAGLDVLLVS</sequence>
<organism evidence="4 7">
    <name type="scientific">Vibrio mediterranei</name>
    <dbReference type="NCBI Taxonomy" id="689"/>
    <lineage>
        <taxon>Bacteria</taxon>
        <taxon>Pseudomonadati</taxon>
        <taxon>Pseudomonadota</taxon>
        <taxon>Gammaproteobacteria</taxon>
        <taxon>Vibrionales</taxon>
        <taxon>Vibrionaceae</taxon>
        <taxon>Vibrio</taxon>
    </lineage>
</organism>
<name>A0A2S9ZGY9_9VIBR</name>
<dbReference type="EMBL" id="CP033578">
    <property type="protein sequence ID" value="AYV23833.1"/>
    <property type="molecule type" value="Genomic_DNA"/>
</dbReference>
<dbReference type="InterPro" id="IPR014729">
    <property type="entry name" value="Rossmann-like_a/b/a_fold"/>
</dbReference>
<evidence type="ECO:0000313" key="6">
    <source>
        <dbReference type="Proteomes" id="UP000238163"/>
    </source>
</evidence>
<protein>
    <recommendedName>
        <fullName evidence="2">Universal stress protein</fullName>
    </recommendedName>
</protein>
<comment type="subcellular location">
    <subcellularLocation>
        <location evidence="2">Cytoplasm</location>
    </subcellularLocation>
</comment>
<evidence type="ECO:0000259" key="3">
    <source>
        <dbReference type="Pfam" id="PF00582"/>
    </source>
</evidence>
<evidence type="ECO:0000313" key="4">
    <source>
        <dbReference type="EMBL" id="AYV23833.1"/>
    </source>
</evidence>
<dbReference type="InterPro" id="IPR006015">
    <property type="entry name" value="Universal_stress_UspA"/>
</dbReference>
<dbReference type="RefSeq" id="WP_006070233.1">
    <property type="nucleotide sequence ID" value="NZ_CP033578.1"/>
</dbReference>
<keyword evidence="2" id="KW-0963">Cytoplasm</keyword>
<dbReference type="PIRSF" id="PIRSF006276">
    <property type="entry name" value="UspA"/>
    <property type="match status" value="1"/>
</dbReference>
<evidence type="ECO:0000313" key="7">
    <source>
        <dbReference type="Proteomes" id="UP000279760"/>
    </source>
</evidence>
<reference evidence="5 6" key="1">
    <citation type="submission" date="2017-09" db="EMBL/GenBank/DDBJ databases">
        <authorList>
            <person name="Girard L."/>
            <person name="Lami R."/>
            <person name="Suzuki M."/>
            <person name="Baudart J."/>
        </authorList>
    </citation>
    <scope>NUCLEOTIDE SEQUENCE [LARGE SCALE GENOMIC DNA]</scope>
    <source>
        <strain evidence="5 6">17LN0615E</strain>
    </source>
</reference>
<dbReference type="AlphaFoldDB" id="A0A2S9ZGY9"/>
<dbReference type="Proteomes" id="UP000279760">
    <property type="component" value="Chromosome 2"/>
</dbReference>
<dbReference type="InterPro" id="IPR006016">
    <property type="entry name" value="UspA"/>
</dbReference>
<dbReference type="EMBL" id="NWTN01000028">
    <property type="protein sequence ID" value="PRQ65019.1"/>
    <property type="molecule type" value="Genomic_DNA"/>
</dbReference>
<accession>A0A2S9ZGY9</accession>
<dbReference type="GO" id="GO:0005737">
    <property type="term" value="C:cytoplasm"/>
    <property type="evidence" value="ECO:0007669"/>
    <property type="project" value="UniProtKB-SubCell"/>
</dbReference>
<gene>
    <name evidence="5" type="ORF">COR51_24325</name>
    <name evidence="4" type="ORF">ECB94_21380</name>
</gene>
<dbReference type="Proteomes" id="UP000238163">
    <property type="component" value="Unassembled WGS sequence"/>
</dbReference>
<feature type="domain" description="UspA" evidence="3">
    <location>
        <begin position="3"/>
        <end position="116"/>
    </location>
</feature>
<dbReference type="Gene3D" id="3.40.50.620">
    <property type="entry name" value="HUPs"/>
    <property type="match status" value="1"/>
</dbReference>
<evidence type="ECO:0000313" key="5">
    <source>
        <dbReference type="EMBL" id="PRQ65019.1"/>
    </source>
</evidence>
<dbReference type="SUPFAM" id="SSF52402">
    <property type="entry name" value="Adenine nucleotide alpha hydrolases-like"/>
    <property type="match status" value="1"/>
</dbReference>
<comment type="similarity">
    <text evidence="1 2">Belongs to the universal stress protein A family.</text>
</comment>